<feature type="region of interest" description="Disordered" evidence="1">
    <location>
        <begin position="343"/>
        <end position="365"/>
    </location>
</feature>
<protein>
    <submittedName>
        <fullName evidence="4">Up-regulated during septation-domain-containing protein</fullName>
    </submittedName>
</protein>
<proteinExistence type="predicted"/>
<dbReference type="InParanoid" id="A0A2T3AIZ4"/>
<evidence type="ECO:0000313" key="4">
    <source>
        <dbReference type="EMBL" id="PSS00539.1"/>
    </source>
</evidence>
<feature type="domain" description="Up-regulated during septation protein 1" evidence="2">
    <location>
        <begin position="69"/>
        <end position="187"/>
    </location>
</feature>
<dbReference type="Pfam" id="PF25078">
    <property type="entry name" value="DUF7801"/>
    <property type="match status" value="1"/>
</dbReference>
<organism evidence="4 5">
    <name type="scientific">Coniella lustricola</name>
    <dbReference type="NCBI Taxonomy" id="2025994"/>
    <lineage>
        <taxon>Eukaryota</taxon>
        <taxon>Fungi</taxon>
        <taxon>Dikarya</taxon>
        <taxon>Ascomycota</taxon>
        <taxon>Pezizomycotina</taxon>
        <taxon>Sordariomycetes</taxon>
        <taxon>Sordariomycetidae</taxon>
        <taxon>Diaporthales</taxon>
        <taxon>Schizoparmaceae</taxon>
        <taxon>Coniella</taxon>
    </lineage>
</organism>
<dbReference type="Pfam" id="PF15456">
    <property type="entry name" value="Uds1"/>
    <property type="match status" value="1"/>
</dbReference>
<keyword evidence="5" id="KW-1185">Reference proteome</keyword>
<feature type="compositionally biased region" description="Basic and acidic residues" evidence="1">
    <location>
        <begin position="817"/>
        <end position="839"/>
    </location>
</feature>
<evidence type="ECO:0000259" key="3">
    <source>
        <dbReference type="Pfam" id="PF25078"/>
    </source>
</evidence>
<dbReference type="Proteomes" id="UP000241462">
    <property type="component" value="Unassembled WGS sequence"/>
</dbReference>
<gene>
    <name evidence="4" type="ORF">BD289DRAFT_450309</name>
</gene>
<name>A0A2T3AIZ4_9PEZI</name>
<dbReference type="EMBL" id="KZ678383">
    <property type="protein sequence ID" value="PSS00539.1"/>
    <property type="molecule type" value="Genomic_DNA"/>
</dbReference>
<dbReference type="PANTHER" id="PTHR23159">
    <property type="entry name" value="CENTROSOMAL PROTEIN 2"/>
    <property type="match status" value="1"/>
</dbReference>
<dbReference type="PANTHER" id="PTHR23159:SF60">
    <property type="entry name" value="SPINDLE ASSEMBLY ABNORMAL PROTEIN 4"/>
    <property type="match status" value="1"/>
</dbReference>
<feature type="domain" description="DUF7801" evidence="3">
    <location>
        <begin position="649"/>
        <end position="702"/>
    </location>
</feature>
<dbReference type="InterPro" id="IPR056703">
    <property type="entry name" value="DUF7801"/>
</dbReference>
<reference evidence="4 5" key="1">
    <citation type="journal article" date="2018" name="Mycol. Prog.">
        <title>Coniella lustricola, a new species from submerged detritus.</title>
        <authorList>
            <person name="Raudabaugh D.B."/>
            <person name="Iturriaga T."/>
            <person name="Carver A."/>
            <person name="Mondo S."/>
            <person name="Pangilinan J."/>
            <person name="Lipzen A."/>
            <person name="He G."/>
            <person name="Amirebrahimi M."/>
            <person name="Grigoriev I.V."/>
            <person name="Miller A.N."/>
        </authorList>
    </citation>
    <scope>NUCLEOTIDE SEQUENCE [LARGE SCALE GENOMIC DNA]</scope>
    <source>
        <strain evidence="4 5">B22-T-1</strain>
    </source>
</reference>
<dbReference type="STRING" id="2025994.A0A2T3AIZ4"/>
<feature type="region of interest" description="Disordered" evidence="1">
    <location>
        <begin position="195"/>
        <end position="263"/>
    </location>
</feature>
<evidence type="ECO:0000256" key="1">
    <source>
        <dbReference type="SAM" id="MobiDB-lite"/>
    </source>
</evidence>
<feature type="region of interest" description="Disordered" evidence="1">
    <location>
        <begin position="817"/>
        <end position="855"/>
    </location>
</feature>
<dbReference type="InterPro" id="IPR029191">
    <property type="entry name" value="Uds1"/>
</dbReference>
<evidence type="ECO:0000259" key="2">
    <source>
        <dbReference type="Pfam" id="PF15456"/>
    </source>
</evidence>
<accession>A0A2T3AIZ4</accession>
<feature type="region of interest" description="Disordered" evidence="1">
    <location>
        <begin position="1"/>
        <end position="26"/>
    </location>
</feature>
<sequence length="855" mass="96135">MDSGSPAGYGYNDSLLTPQGVNPGPKQIMNGYRADVLNGFGKDMPQLNPLNPDRPQSSVHVDLKDPIQVHLLTETALTDSKEWQILSQEEVDELKKQIQSLTVRIEQARANLAIQTKYRDAAIAMTKLYHSAKRMTVDPKAAETQMERETSERNCEELASELFYLEKRIMEPQRRLLQHTAGILQLTHKAAAKNMSGSSPLLNGMPGSPESLYTGTNGRNSLQFSNDDIDDRSLYFPLDDSDPGRSPKTDITIPPRSPVRQRTNQLKDEVELLKQQTAEQTDVITRTERTLEDVNSRLRDMVIQTNPTMNTDYQPVPSATSEPGVLDSQLQYLNGVVSAVQEGHQERESFAAENAQKHDSTADSLRQAEQRITIINMQVHDVIATVDAQYPQPPGPTGTSLEEHFDWIDAAIPALQTHLEKPSESAAGAQQAQQIETVLTGLWEIIQSGYAEINRQREARKQVRLGKGMPDDDDDVSSDESFDFNEAYSLTAFSTKVQWLFRQATSLKEQKSVLKRQIRQQRELNSRGDGEKDIELRNKVEELQRTKNLLAFTEENAQHAKDESEELQKKLDQALADLDTLQTTHTANNEASSSVAQEQLRERNAKIISLEADTQALRDKLEIVEAQLGSMNEQLADVDKAKQAGTEETERLEEEIKARDEELEQLNVTVIELKTELTIAKAELDGAYGSRSERAAEAAALTKNTQLREMTNQIEKLKQELAGTVKELEDVTKETLASEREKNELEARLDEATINRATLETEISGLRDKHRAEVSRLKEELEAEKFKAGPNATGTGPRAGATMLSEQFRTMMKEERKRFQEEMKEEQGKRRKLEDELRTLKKASGALKSPISPRE</sequence>
<feature type="compositionally biased region" description="Polar residues" evidence="1">
    <location>
        <begin position="211"/>
        <end position="226"/>
    </location>
</feature>
<dbReference type="OrthoDB" id="5569911at2759"/>
<dbReference type="AlphaFoldDB" id="A0A2T3AIZ4"/>
<evidence type="ECO:0000313" key="5">
    <source>
        <dbReference type="Proteomes" id="UP000241462"/>
    </source>
</evidence>